<sequence>MTATNNANDVLLHILTNLPKQSENQENLNDRGTFPQQLNDIGEYLDNKLGDIASASLKSTTEYEENRIGPPTANLNLFGATGIVQCTRFDYTGIGSFNTVRADVCVFRGKWQYEVLLETRGVMQFGWCTVKCHFSQEIGVGDTWTSFSYDGGRVRKWNVQNSKYGDPWLAGDIISCLIDCDEGSISFKRNGVDLGVAFENIPYGKGVAYFPAISLSQNERVKINFGATPFRHPTVNYLPIDEKPQLLIEQADFLLNIFEQVVCFGKYSKSNRLNKSTTFLKLSQNRILSDSKNDAILMIITQQIIERLCPLLTTSYIVQQCLIPMFLRINHETIHGEHVEISTCLDYFWAFLQSSDLLTLLTQLLLSLNVLYFFEPVQLTFEQQRQYLFLLYSILQHEDTRKLSLESIFFIKVKLPLFIDIKPPDSDILKQIIPDGWSRKKFNLNDLERDLSCLSACRKLKDDLKALETIQIEILKLLLTPSDVIQHPPSSKFLFITKFRSFLKENLADSPLHNYQPGIIRNFFHRLLNVLEFYWNQYHEIKSFDEGQESSLSFDAAYVPSQKFIDNNLDYFNLQRLGGVQSHLEKEYSADIKRARSVAEVIDSLREYNESLVDIDNKIINCRDDGHEIRNELLRSKKIFEQQTEDLTRKIAWITMHVFSQEKRRDIVTLHRSVYRTLQIASEAGNLFSFIPEIYLNDIYLNTFTALNVYYPTEDSGLSRDIAIDFAQFIANHMQDTRIVNSDVRDNMTQSLSAFCFYAGSLRALEGMRESNRTILIRALLTPYANRPWAMTNLILVRFWRGCGFGFRYSQAYPSKFIQSLRKDRIQDSSPSIKYQQEIGRYLLNNIDDAIAFLNSLLGQLNWAFSEFMGLLKDLVPTKVRYMPTIEHRQMKICSTCFDVTVSLLRTIEMSICVAPTVMLDKHSTKSEMLLIRLLQLLAQIINRLATKNYSLEDMERLKMYALDNIQPYPIFSSVCGILVHLINRTSTETSLRVCRAIYNEADLDLSCLRRLIYGLDSDAPNSKSASSHFTLVSQPEINQSEAHDLDELYRKLNDTYEIFAKTMKKSDENDDSICIICYSHQIQGEFRPCRHQACLSCISMHFMTSKDCFFCKTHVGEVVDLITGHVIDSIKPNENNTKDK</sequence>
<dbReference type="Pfam" id="PF25576">
    <property type="entry name" value="TPR_RNF123"/>
    <property type="match status" value="1"/>
</dbReference>
<dbReference type="GO" id="GO:0005737">
    <property type="term" value="C:cytoplasm"/>
    <property type="evidence" value="ECO:0007669"/>
    <property type="project" value="TreeGrafter"/>
</dbReference>
<keyword evidence="3" id="KW-0862">Zinc</keyword>
<organism evidence="7 8">
    <name type="scientific">Rotaria magnacalcarata</name>
    <dbReference type="NCBI Taxonomy" id="392030"/>
    <lineage>
        <taxon>Eukaryota</taxon>
        <taxon>Metazoa</taxon>
        <taxon>Spiralia</taxon>
        <taxon>Gnathifera</taxon>
        <taxon>Rotifera</taxon>
        <taxon>Eurotatoria</taxon>
        <taxon>Bdelloidea</taxon>
        <taxon>Philodinida</taxon>
        <taxon>Philodinidae</taxon>
        <taxon>Rotaria</taxon>
    </lineage>
</organism>
<reference evidence="7" key="1">
    <citation type="submission" date="2021-02" db="EMBL/GenBank/DDBJ databases">
        <authorList>
            <person name="Nowell W R."/>
        </authorList>
    </citation>
    <scope>NUCLEOTIDE SEQUENCE</scope>
</reference>
<dbReference type="PANTHER" id="PTHR13363:SF5">
    <property type="entry name" value="E3 UBIQUITIN-PROTEIN LIGASE RNF123"/>
    <property type="match status" value="1"/>
</dbReference>
<feature type="domain" description="B30.2/SPRY" evidence="6">
    <location>
        <begin position="34"/>
        <end position="230"/>
    </location>
</feature>
<dbReference type="GO" id="GO:0004842">
    <property type="term" value="F:ubiquitin-protein transferase activity"/>
    <property type="evidence" value="ECO:0007669"/>
    <property type="project" value="InterPro"/>
</dbReference>
<accession>A0A8S2JMF2</accession>
<evidence type="ECO:0000256" key="4">
    <source>
        <dbReference type="PROSITE-ProRule" id="PRU00175"/>
    </source>
</evidence>
<dbReference type="SMART" id="SM00449">
    <property type="entry name" value="SPRY"/>
    <property type="match status" value="1"/>
</dbReference>
<dbReference type="InterPro" id="IPR013083">
    <property type="entry name" value="Znf_RING/FYVE/PHD"/>
</dbReference>
<evidence type="ECO:0000259" key="6">
    <source>
        <dbReference type="PROSITE" id="PS50188"/>
    </source>
</evidence>
<dbReference type="GO" id="GO:0051603">
    <property type="term" value="P:proteolysis involved in protein catabolic process"/>
    <property type="evidence" value="ECO:0007669"/>
    <property type="project" value="TreeGrafter"/>
</dbReference>
<evidence type="ECO:0000256" key="3">
    <source>
        <dbReference type="ARBA" id="ARBA00022833"/>
    </source>
</evidence>
<dbReference type="Proteomes" id="UP000676336">
    <property type="component" value="Unassembled WGS sequence"/>
</dbReference>
<dbReference type="PROSITE" id="PS50089">
    <property type="entry name" value="ZF_RING_2"/>
    <property type="match status" value="1"/>
</dbReference>
<dbReference type="InterPro" id="IPR001841">
    <property type="entry name" value="Znf_RING"/>
</dbReference>
<comment type="caution">
    <text evidence="7">The sequence shown here is derived from an EMBL/GenBank/DDBJ whole genome shotgun (WGS) entry which is preliminary data.</text>
</comment>
<feature type="domain" description="RING-type" evidence="5">
    <location>
        <begin position="1075"/>
        <end position="1113"/>
    </location>
</feature>
<dbReference type="InterPro" id="IPR001870">
    <property type="entry name" value="B30.2/SPRY"/>
</dbReference>
<gene>
    <name evidence="7" type="ORF">SMN809_LOCUS1381</name>
</gene>
<protein>
    <recommendedName>
        <fullName evidence="9">E3 ubiquitin-protein ligase RNF123-like</fullName>
    </recommendedName>
</protein>
<evidence type="ECO:0000313" key="8">
    <source>
        <dbReference type="Proteomes" id="UP000676336"/>
    </source>
</evidence>
<name>A0A8S2JMF2_9BILA</name>
<evidence type="ECO:0000256" key="1">
    <source>
        <dbReference type="ARBA" id="ARBA00022723"/>
    </source>
</evidence>
<dbReference type="Gene3D" id="2.60.120.920">
    <property type="match status" value="1"/>
</dbReference>
<dbReference type="GO" id="GO:0008270">
    <property type="term" value="F:zinc ion binding"/>
    <property type="evidence" value="ECO:0007669"/>
    <property type="project" value="UniProtKB-KW"/>
</dbReference>
<dbReference type="SUPFAM" id="SSF57850">
    <property type="entry name" value="RING/U-box"/>
    <property type="match status" value="1"/>
</dbReference>
<dbReference type="InterPro" id="IPR003877">
    <property type="entry name" value="SPRY_dom"/>
</dbReference>
<dbReference type="InterPro" id="IPR057987">
    <property type="entry name" value="TPR_RNF123/RKP"/>
</dbReference>
<dbReference type="InterPro" id="IPR045129">
    <property type="entry name" value="RNF123/RKP/RSPRY1"/>
</dbReference>
<keyword evidence="2 4" id="KW-0863">Zinc-finger</keyword>
<evidence type="ECO:0000259" key="5">
    <source>
        <dbReference type="PROSITE" id="PS50089"/>
    </source>
</evidence>
<proteinExistence type="predicted"/>
<dbReference type="Pfam" id="PF00622">
    <property type="entry name" value="SPRY"/>
    <property type="match status" value="1"/>
</dbReference>
<evidence type="ECO:0008006" key="9">
    <source>
        <dbReference type="Google" id="ProtNLM"/>
    </source>
</evidence>
<dbReference type="EMBL" id="CAJOBI010000209">
    <property type="protein sequence ID" value="CAF3804742.1"/>
    <property type="molecule type" value="Genomic_DNA"/>
</dbReference>
<dbReference type="PANTHER" id="PTHR13363">
    <property type="entry name" value="RING FINGER AND SRY DOMAIN-CONTAINING"/>
    <property type="match status" value="1"/>
</dbReference>
<dbReference type="Pfam" id="PF13920">
    <property type="entry name" value="zf-C3HC4_3"/>
    <property type="match status" value="1"/>
</dbReference>
<dbReference type="InterPro" id="IPR043136">
    <property type="entry name" value="B30.2/SPRY_sf"/>
</dbReference>
<evidence type="ECO:0000313" key="7">
    <source>
        <dbReference type="EMBL" id="CAF3804742.1"/>
    </source>
</evidence>
<dbReference type="AlphaFoldDB" id="A0A8S2JMF2"/>
<keyword evidence="1" id="KW-0479">Metal-binding</keyword>
<dbReference type="PROSITE" id="PS50188">
    <property type="entry name" value="B302_SPRY"/>
    <property type="match status" value="1"/>
</dbReference>
<dbReference type="InterPro" id="IPR013320">
    <property type="entry name" value="ConA-like_dom_sf"/>
</dbReference>
<dbReference type="Gene3D" id="3.30.40.10">
    <property type="entry name" value="Zinc/RING finger domain, C3HC4 (zinc finger)"/>
    <property type="match status" value="1"/>
</dbReference>
<dbReference type="SUPFAM" id="SSF49899">
    <property type="entry name" value="Concanavalin A-like lectins/glucanases"/>
    <property type="match status" value="1"/>
</dbReference>
<evidence type="ECO:0000256" key="2">
    <source>
        <dbReference type="ARBA" id="ARBA00022771"/>
    </source>
</evidence>